<keyword evidence="2" id="KW-1185">Reference proteome</keyword>
<evidence type="ECO:0000313" key="2">
    <source>
        <dbReference type="Proteomes" id="UP001224682"/>
    </source>
</evidence>
<dbReference type="Proteomes" id="UP001224682">
    <property type="component" value="Unassembled WGS sequence"/>
</dbReference>
<dbReference type="EMBL" id="JAUSUI010000005">
    <property type="protein sequence ID" value="MDQ0303827.1"/>
    <property type="molecule type" value="Genomic_DNA"/>
</dbReference>
<comment type="caution">
    <text evidence="1">The sequence shown here is derived from an EMBL/GenBank/DDBJ whole genome shotgun (WGS) entry which is preliminary data.</text>
</comment>
<sequence length="77" mass="8731">MSMQPTFCEDCDNVHPDTRKQSPGRWLCMRFPRLPGLSPVARNAWVATEPYQRCVSINAGFCPLFEPARSAFPSEVE</sequence>
<evidence type="ECO:0008006" key="3">
    <source>
        <dbReference type="Google" id="ProtNLM"/>
    </source>
</evidence>
<protein>
    <recommendedName>
        <fullName evidence="3">Uracil-DNA glycosylase</fullName>
    </recommendedName>
</protein>
<proteinExistence type="predicted"/>
<dbReference type="RefSeq" id="WP_307020528.1">
    <property type="nucleotide sequence ID" value="NZ_JAUSUI010000005.1"/>
</dbReference>
<evidence type="ECO:0000313" key="1">
    <source>
        <dbReference type="EMBL" id="MDQ0303827.1"/>
    </source>
</evidence>
<accession>A0ABU0BDA7</accession>
<organism evidence="1 2">
    <name type="scientific">Ancylobacter polymorphus</name>
    <dbReference type="NCBI Taxonomy" id="223390"/>
    <lineage>
        <taxon>Bacteria</taxon>
        <taxon>Pseudomonadati</taxon>
        <taxon>Pseudomonadota</taxon>
        <taxon>Alphaproteobacteria</taxon>
        <taxon>Hyphomicrobiales</taxon>
        <taxon>Xanthobacteraceae</taxon>
        <taxon>Ancylobacter</taxon>
    </lineage>
</organism>
<gene>
    <name evidence="1" type="ORF">J2S75_002861</name>
</gene>
<name>A0ABU0BDA7_9HYPH</name>
<reference evidence="1 2" key="1">
    <citation type="submission" date="2023-07" db="EMBL/GenBank/DDBJ databases">
        <title>Genomic Encyclopedia of Type Strains, Phase IV (KMG-IV): sequencing the most valuable type-strain genomes for metagenomic binning, comparative biology and taxonomic classification.</title>
        <authorList>
            <person name="Goeker M."/>
        </authorList>
    </citation>
    <scope>NUCLEOTIDE SEQUENCE [LARGE SCALE GENOMIC DNA]</scope>
    <source>
        <strain evidence="1 2">DSM 2457</strain>
    </source>
</reference>